<dbReference type="PANTHER" id="PTHR43443">
    <property type="entry name" value="3-HEXULOSE-6-PHOSPHATE ISOMERASE"/>
    <property type="match status" value="1"/>
</dbReference>
<dbReference type="InterPro" id="IPR001347">
    <property type="entry name" value="SIS_dom"/>
</dbReference>
<gene>
    <name evidence="3" type="primary">hxlB</name>
    <name evidence="3" type="ORF">PQ465_09245</name>
</gene>
<evidence type="ECO:0000256" key="1">
    <source>
        <dbReference type="ARBA" id="ARBA00009235"/>
    </source>
</evidence>
<dbReference type="Pfam" id="PF01380">
    <property type="entry name" value="SIS"/>
    <property type="match status" value="1"/>
</dbReference>
<feature type="domain" description="SIS" evidence="2">
    <location>
        <begin position="33"/>
        <end position="175"/>
    </location>
</feature>
<dbReference type="Gene3D" id="3.40.50.10490">
    <property type="entry name" value="Glucose-6-phosphate isomerase like protein, domain 1"/>
    <property type="match status" value="1"/>
</dbReference>
<proteinExistence type="inferred from homology"/>
<dbReference type="SUPFAM" id="SSF53697">
    <property type="entry name" value="SIS domain"/>
    <property type="match status" value="1"/>
</dbReference>
<dbReference type="InterPro" id="IPR017552">
    <property type="entry name" value="PHI/rmpB"/>
</dbReference>
<dbReference type="Proteomes" id="UP001221558">
    <property type="component" value="Chromosome"/>
</dbReference>
<dbReference type="EMBL" id="CP117880">
    <property type="protein sequence ID" value="WDF70543.1"/>
    <property type="molecule type" value="Genomic_DNA"/>
</dbReference>
<dbReference type="PANTHER" id="PTHR43443:SF1">
    <property type="entry name" value="3-HEXULOSE-6-PHOSPHATE ISOMERASE"/>
    <property type="match status" value="1"/>
</dbReference>
<sequence>MENKTNTTEYLELILAEQQALAGLIDADVLAAFESELQGAKRLFFAGAGRTGLALKMAAMRFMHLGFVVHVVGETTTPAILEGDVLIVGSGSGTTATLVAAAEKAKQQEARLVAITADPKSKLAQLADQCLLLPAAVKTDFGTGNSQQYAGSLFEQAVLIVLDAVFMSVWKASGLTKEELWPKHANLE</sequence>
<dbReference type="CDD" id="cd05005">
    <property type="entry name" value="SIS_PHI"/>
    <property type="match status" value="1"/>
</dbReference>
<organism evidence="3 4">
    <name type="scientific">Sphingobacterium oryzagri</name>
    <dbReference type="NCBI Taxonomy" id="3025669"/>
    <lineage>
        <taxon>Bacteria</taxon>
        <taxon>Pseudomonadati</taxon>
        <taxon>Bacteroidota</taxon>
        <taxon>Sphingobacteriia</taxon>
        <taxon>Sphingobacteriales</taxon>
        <taxon>Sphingobacteriaceae</taxon>
        <taxon>Sphingobacterium</taxon>
    </lineage>
</organism>
<evidence type="ECO:0000313" key="3">
    <source>
        <dbReference type="EMBL" id="WDF70543.1"/>
    </source>
</evidence>
<reference evidence="3 4" key="1">
    <citation type="submission" date="2023-02" db="EMBL/GenBank/DDBJ databases">
        <title>Genome sequence of Sphingobacterium sp. KACC 22765.</title>
        <authorList>
            <person name="Kim S."/>
            <person name="Heo J."/>
            <person name="Kwon S.-W."/>
        </authorList>
    </citation>
    <scope>NUCLEOTIDE SEQUENCE [LARGE SCALE GENOMIC DNA]</scope>
    <source>
        <strain evidence="3 4">KACC 22765</strain>
    </source>
</reference>
<accession>A0ABY7WQ40</accession>
<evidence type="ECO:0000313" key="4">
    <source>
        <dbReference type="Proteomes" id="UP001221558"/>
    </source>
</evidence>
<evidence type="ECO:0000259" key="2">
    <source>
        <dbReference type="PROSITE" id="PS51464"/>
    </source>
</evidence>
<protein>
    <submittedName>
        <fullName evidence="3">6-phospho-3-hexuloisomerase</fullName>
    </submittedName>
</protein>
<keyword evidence="4" id="KW-1185">Reference proteome</keyword>
<dbReference type="RefSeq" id="WP_274269249.1">
    <property type="nucleotide sequence ID" value="NZ_CP117880.1"/>
</dbReference>
<comment type="similarity">
    <text evidence="1">Belongs to the SIS family. PHI subfamily.</text>
</comment>
<dbReference type="PROSITE" id="PS51464">
    <property type="entry name" value="SIS"/>
    <property type="match status" value="1"/>
</dbReference>
<name>A0ABY7WQ40_9SPHI</name>
<dbReference type="InterPro" id="IPR046348">
    <property type="entry name" value="SIS_dom_sf"/>
</dbReference>
<dbReference type="NCBIfam" id="TIGR03127">
    <property type="entry name" value="RuMP_HxlB"/>
    <property type="match status" value="1"/>
</dbReference>